<feature type="chain" id="PRO_5045760824" description="DUF2125 domain-containing protein" evidence="1">
    <location>
        <begin position="22"/>
        <end position="680"/>
    </location>
</feature>
<organism evidence="2 3">
    <name type="scientific">Hoeflea poritis</name>
    <dbReference type="NCBI Taxonomy" id="2993659"/>
    <lineage>
        <taxon>Bacteria</taxon>
        <taxon>Pseudomonadati</taxon>
        <taxon>Pseudomonadota</taxon>
        <taxon>Alphaproteobacteria</taxon>
        <taxon>Hyphomicrobiales</taxon>
        <taxon>Rhizobiaceae</taxon>
        <taxon>Hoeflea</taxon>
    </lineage>
</organism>
<evidence type="ECO:0008006" key="4">
    <source>
        <dbReference type="Google" id="ProtNLM"/>
    </source>
</evidence>
<dbReference type="EMBL" id="JAPJZH010000020">
    <property type="protein sequence ID" value="MDA4848237.1"/>
    <property type="molecule type" value="Genomic_DNA"/>
</dbReference>
<dbReference type="RefSeq" id="WP_271092092.1">
    <property type="nucleotide sequence ID" value="NZ_JAPJZH010000020.1"/>
</dbReference>
<proteinExistence type="predicted"/>
<evidence type="ECO:0000256" key="1">
    <source>
        <dbReference type="SAM" id="SignalP"/>
    </source>
</evidence>
<protein>
    <recommendedName>
        <fullName evidence="4">DUF2125 domain-containing protein</fullName>
    </recommendedName>
</protein>
<evidence type="ECO:0000313" key="3">
    <source>
        <dbReference type="Proteomes" id="UP001148313"/>
    </source>
</evidence>
<keyword evidence="3" id="KW-1185">Reference proteome</keyword>
<gene>
    <name evidence="2" type="ORF">OOZ53_22965</name>
</gene>
<dbReference type="Proteomes" id="UP001148313">
    <property type="component" value="Unassembled WGS sequence"/>
</dbReference>
<accession>A0ABT4VU47</accession>
<name>A0ABT4VU47_9HYPH</name>
<reference evidence="2" key="1">
    <citation type="submission" date="2022-11" db="EMBL/GenBank/DDBJ databases">
        <title>Hoeflea poritis sp. nov., isolated from scleractinian coral Porites lutea.</title>
        <authorList>
            <person name="Zhang G."/>
            <person name="Wei Q."/>
            <person name="Cai L."/>
        </authorList>
    </citation>
    <scope>NUCLEOTIDE SEQUENCE</scope>
    <source>
        <strain evidence="2">E7-10</strain>
    </source>
</reference>
<evidence type="ECO:0000313" key="2">
    <source>
        <dbReference type="EMBL" id="MDA4848237.1"/>
    </source>
</evidence>
<feature type="signal peptide" evidence="1">
    <location>
        <begin position="1"/>
        <end position="21"/>
    </location>
</feature>
<keyword evidence="1" id="KW-0732">Signal</keyword>
<sequence length="680" mass="73663">MNNKVAWSIGILIATATPSFAQQSGQAAFDAWLQNYRDLGATVTYDTAHTSGDTLTVNGLDITFQTALSFPDSDDDGDDASLQIDFSWKSSEVVSTNMTAEGNLFSVDKMTIADGSLFTVRLDPEDEDDDIVLESRMDGFELIEGTWPALPKLADDPQRPFSRWLPLLRTIKETSFAEERVGRLTFDFSGGDSMDGAKVSSVVEDLVVRGMRDGRMAEYSTGQVSQETTVPSEDGETYTETTTIASTSMTGLDYTALLALFDPQSRGADGYQPFIDSMSNNGYRVESPYYDAAVDLSGYENVKLRVPETDILALLDRLATSGEEPEASTIVLAVIDLYRSFSLGRAFADGITFGFDVDPGITGSGGIGEVVIANLSSDGLEEFSISSVDLDLGTEGAFSLGRFFFGDIEFAPYGPMKEFASELDNMDEPDPLVVSRIFMPRSIAAEIAGFALSGVVPEGDVSLDRFHVDLKTVVPPIPTSVELSTEGLELPVAALDDQEAIDVLEAAGIDVLRLTEKIRMRWDEDTEDLIIENLVVELGQVGKVRASARLGGLTRTVLENPEQYQALIATLNIKSFELELVNEGGVETALALMAEESDVSEELMTELLLEQLRQGLAIIDNEDFSNMVMEAAEAFFDDPRNLSLSIAPGRSIPVSQVAASVMTAPQMVPDLLGVSVEANR</sequence>
<comment type="caution">
    <text evidence="2">The sequence shown here is derived from an EMBL/GenBank/DDBJ whole genome shotgun (WGS) entry which is preliminary data.</text>
</comment>